<name>Q7RKC3_PLAYO</name>
<comment type="caution">
    <text evidence="1">The sequence shown here is derived from an EMBL/GenBank/DDBJ whole genome shotgun (WGS) entry which is preliminary data.</text>
</comment>
<gene>
    <name evidence="1" type="ORF">PY02978</name>
</gene>
<dbReference type="AlphaFoldDB" id="Q7RKC3"/>
<dbReference type="InParanoid" id="Q7RKC3"/>
<dbReference type="Proteomes" id="UP000008553">
    <property type="component" value="Unassembled WGS sequence"/>
</dbReference>
<proteinExistence type="predicted"/>
<evidence type="ECO:0000313" key="2">
    <source>
        <dbReference type="Proteomes" id="UP000008553"/>
    </source>
</evidence>
<feature type="non-terminal residue" evidence="1">
    <location>
        <position position="36"/>
    </location>
</feature>
<keyword evidence="2" id="KW-1185">Reference proteome</keyword>
<protein>
    <submittedName>
        <fullName evidence="1">Uncharacterized protein</fullName>
    </submittedName>
</protein>
<dbReference type="EMBL" id="AABL01000840">
    <property type="protein sequence ID" value="EAA22501.1"/>
    <property type="molecule type" value="Genomic_DNA"/>
</dbReference>
<reference evidence="1 2" key="1">
    <citation type="journal article" date="2002" name="Nature">
        <title>Genome sequence and comparative analysis of the model rodent malaria parasite Plasmodium yoelii yoelii.</title>
        <authorList>
            <person name="Carlton J.M."/>
            <person name="Angiuoli S.V."/>
            <person name="Suh B.B."/>
            <person name="Kooij T.W."/>
            <person name="Pertea M."/>
            <person name="Silva J.C."/>
            <person name="Ermolaeva M.D."/>
            <person name="Allen J.E."/>
            <person name="Selengut J.D."/>
            <person name="Koo H.L."/>
            <person name="Peterson J.D."/>
            <person name="Pop M."/>
            <person name="Kosack D.S."/>
            <person name="Shumway M.F."/>
            <person name="Bidwell S.L."/>
            <person name="Shallom S.J."/>
            <person name="van Aken S.E."/>
            <person name="Riedmuller S.B."/>
            <person name="Feldblyum T.V."/>
            <person name="Cho J.K."/>
            <person name="Quackenbush J."/>
            <person name="Sedegah M."/>
            <person name="Shoaibi A."/>
            <person name="Cummings L.M."/>
            <person name="Florens L."/>
            <person name="Yates J.R."/>
            <person name="Raine J.D."/>
            <person name="Sinden R.E."/>
            <person name="Harris M.A."/>
            <person name="Cunningham D.A."/>
            <person name="Preiser P.R."/>
            <person name="Bergman L.W."/>
            <person name="Vaidya A.B."/>
            <person name="van Lin L.H."/>
            <person name="Janse C.J."/>
            <person name="Waters A.P."/>
            <person name="Smith H.O."/>
            <person name="White O.R."/>
            <person name="Salzberg S.L."/>
            <person name="Venter J.C."/>
            <person name="Fraser C.M."/>
            <person name="Hoffman S.L."/>
            <person name="Gardner M.J."/>
            <person name="Carucci D.J."/>
        </authorList>
    </citation>
    <scope>NUCLEOTIDE SEQUENCE [LARGE SCALE GENOMIC DNA]</scope>
    <source>
        <strain evidence="1 2">17XNL</strain>
    </source>
</reference>
<accession>Q7RKC3</accession>
<organism evidence="1 2">
    <name type="scientific">Plasmodium yoelii yoelii</name>
    <dbReference type="NCBI Taxonomy" id="73239"/>
    <lineage>
        <taxon>Eukaryota</taxon>
        <taxon>Sar</taxon>
        <taxon>Alveolata</taxon>
        <taxon>Apicomplexa</taxon>
        <taxon>Aconoidasida</taxon>
        <taxon>Haemosporida</taxon>
        <taxon>Plasmodiidae</taxon>
        <taxon>Plasmodium</taxon>
        <taxon>Plasmodium (Vinckeia)</taxon>
    </lineage>
</organism>
<sequence>MYVFKTNYKYYQYIIVKIYIHKISIEIRQYNDIYKR</sequence>
<dbReference type="PaxDb" id="73239-Q7RKC3"/>
<evidence type="ECO:0000313" key="1">
    <source>
        <dbReference type="EMBL" id="EAA22501.1"/>
    </source>
</evidence>